<sequence length="139" mass="14861">MPNVKKPSAKSVVKRPGTKSAAKSATKSAAKSMPAKGKDPKGGLTAAGREFYKKTEGANLKPGVKGEADTPEKMRRKGSFLTRHFTHPRGPMVKDGEPTRLALSAHAWGEPIPKTEAAAKKLAAKGRKLLEKYRAAKES</sequence>
<accession>A0AAU7ZEY2</accession>
<evidence type="ECO:0000313" key="3">
    <source>
        <dbReference type="EMBL" id="XCB27307.1"/>
    </source>
</evidence>
<feature type="compositionally biased region" description="Basic and acidic residues" evidence="1">
    <location>
        <begin position="64"/>
        <end position="73"/>
    </location>
</feature>
<evidence type="ECO:0000256" key="1">
    <source>
        <dbReference type="SAM" id="MobiDB-lite"/>
    </source>
</evidence>
<name>A0AAU7ZEY2_9BACT</name>
<proteinExistence type="predicted"/>
<organism evidence="3">
    <name type="scientific">Tunturiibacter empetritectus</name>
    <dbReference type="NCBI Taxonomy" id="3069691"/>
    <lineage>
        <taxon>Bacteria</taxon>
        <taxon>Pseudomonadati</taxon>
        <taxon>Acidobacteriota</taxon>
        <taxon>Terriglobia</taxon>
        <taxon>Terriglobales</taxon>
        <taxon>Acidobacteriaceae</taxon>
        <taxon>Tunturiibacter</taxon>
    </lineage>
</organism>
<feature type="region of interest" description="Disordered" evidence="1">
    <location>
        <begin position="1"/>
        <end position="97"/>
    </location>
</feature>
<reference evidence="3" key="1">
    <citation type="submission" date="2023-08" db="EMBL/GenBank/DDBJ databases">
        <authorList>
            <person name="Messyasz A."/>
            <person name="Mannisto M.K."/>
            <person name="Kerkhof L.J."/>
            <person name="Haggblom M."/>
        </authorList>
    </citation>
    <scope>NUCLEOTIDE SEQUENCE</scope>
    <source>
        <strain evidence="3">M8UP23</strain>
    </source>
</reference>
<dbReference type="EMBL" id="CP132932">
    <property type="protein sequence ID" value="XCB27307.1"/>
    <property type="molecule type" value="Genomic_DNA"/>
</dbReference>
<evidence type="ECO:0000259" key="2">
    <source>
        <dbReference type="Pfam" id="PF19846"/>
    </source>
</evidence>
<dbReference type="AlphaFoldDB" id="A0AAU7ZEY2"/>
<feature type="compositionally biased region" description="Low complexity" evidence="1">
    <location>
        <begin position="18"/>
        <end position="32"/>
    </location>
</feature>
<dbReference type="InterPro" id="IPR046284">
    <property type="entry name" value="DUF6321"/>
</dbReference>
<feature type="domain" description="DUF6321" evidence="2">
    <location>
        <begin position="37"/>
        <end position="108"/>
    </location>
</feature>
<dbReference type="Pfam" id="PF19846">
    <property type="entry name" value="DUF6321"/>
    <property type="match status" value="1"/>
</dbReference>
<protein>
    <submittedName>
        <fullName evidence="3">DUF6321 domain-containing protein</fullName>
    </submittedName>
</protein>
<dbReference type="KEGG" id="temp:RBB75_03060"/>
<reference evidence="3" key="2">
    <citation type="journal article" date="2024" name="Environ. Microbiol.">
        <title>Genome analysis and description of Tunturibacter gen. nov. expands the diversity of Terriglobia in tundra soils.</title>
        <authorList>
            <person name="Messyasz A."/>
            <person name="Mannisto M.K."/>
            <person name="Kerkhof L.J."/>
            <person name="Haggblom M.M."/>
        </authorList>
    </citation>
    <scope>NUCLEOTIDE SEQUENCE</scope>
    <source>
        <strain evidence="3">M8UP23</strain>
    </source>
</reference>
<dbReference type="RefSeq" id="WP_353069469.1">
    <property type="nucleotide sequence ID" value="NZ_CP132932.1"/>
</dbReference>
<gene>
    <name evidence="3" type="ORF">RBB75_03060</name>
</gene>